<reference evidence="7 8" key="1">
    <citation type="journal article" date="2021" name="Sci. Rep.">
        <title>Phenotypic and genomic hallmarks of a novel, potentially pathogenic rapidly growing Mycobacterium species related to the Mycobacterium fortuitum complex.</title>
        <authorList>
            <person name="Gharbi R."/>
            <person name="Khanna V."/>
            <person name="Frigui W."/>
            <person name="Mhenni B."/>
            <person name="Brosch R."/>
            <person name="Mardassi H."/>
        </authorList>
    </citation>
    <scope>NUCLEOTIDE SEQUENCE [LARGE SCALE GENOMIC DNA]</scope>
    <source>
        <strain evidence="7 8">TNTM28</strain>
    </source>
</reference>
<dbReference type="PANTHER" id="PTHR30055">
    <property type="entry name" value="HTH-TYPE TRANSCRIPTIONAL REGULATOR RUTR"/>
    <property type="match status" value="1"/>
</dbReference>
<name>A0ABS6KRA9_9MYCO</name>
<dbReference type="PROSITE" id="PS50977">
    <property type="entry name" value="HTH_TETR_2"/>
    <property type="match status" value="1"/>
</dbReference>
<evidence type="ECO:0000313" key="8">
    <source>
        <dbReference type="Proteomes" id="UP000812982"/>
    </source>
</evidence>
<dbReference type="EMBL" id="VOMB01000021">
    <property type="protein sequence ID" value="MBU9766015.1"/>
    <property type="molecule type" value="Genomic_DNA"/>
</dbReference>
<feature type="region of interest" description="Disordered" evidence="5">
    <location>
        <begin position="1"/>
        <end position="20"/>
    </location>
</feature>
<keyword evidence="8" id="KW-1185">Reference proteome</keyword>
<proteinExistence type="predicted"/>
<keyword evidence="1" id="KW-0805">Transcription regulation</keyword>
<evidence type="ECO:0000313" key="7">
    <source>
        <dbReference type="EMBL" id="MBU9766015.1"/>
    </source>
</evidence>
<evidence type="ECO:0000256" key="2">
    <source>
        <dbReference type="ARBA" id="ARBA00023125"/>
    </source>
</evidence>
<gene>
    <name evidence="7" type="ORF">FR943_19485</name>
</gene>
<feature type="DNA-binding region" description="H-T-H motif" evidence="4">
    <location>
        <begin position="40"/>
        <end position="59"/>
    </location>
</feature>
<dbReference type="RefSeq" id="WP_217159865.1">
    <property type="nucleotide sequence ID" value="NZ_VOMB01000021.1"/>
</dbReference>
<dbReference type="InterPro" id="IPR001647">
    <property type="entry name" value="HTH_TetR"/>
</dbReference>
<dbReference type="PANTHER" id="PTHR30055:SF234">
    <property type="entry name" value="HTH-TYPE TRANSCRIPTIONAL REGULATOR BETI"/>
    <property type="match status" value="1"/>
</dbReference>
<protein>
    <submittedName>
        <fullName evidence="7">TetR/AcrR family transcriptional regulator</fullName>
    </submittedName>
</protein>
<evidence type="ECO:0000256" key="5">
    <source>
        <dbReference type="SAM" id="MobiDB-lite"/>
    </source>
</evidence>
<comment type="caution">
    <text evidence="7">The sequence shown here is derived from an EMBL/GenBank/DDBJ whole genome shotgun (WGS) entry which is preliminary data.</text>
</comment>
<evidence type="ECO:0000256" key="3">
    <source>
        <dbReference type="ARBA" id="ARBA00023163"/>
    </source>
</evidence>
<dbReference type="Proteomes" id="UP000812982">
    <property type="component" value="Unassembled WGS sequence"/>
</dbReference>
<sequence length="207" mass="22205">MVDTAANRTRAEHLGPQRRRPQVLDTALEIAAADGVGAVTMGAIAARLGVTRPVVYACYPGRGEVLAALLQRETDRVLADLSAMLPPPRTGSIEQLFTDGFRELLAVVQDQPAPWRIMFATDLDPVLSTAISQGRAQLSAQVAAVMRPLLVRRQVTDVDHLLGPLSEVFLAISEAAIRMLLDEAQHWTPASLAAVVGPAAYRALRVG</sequence>
<organism evidence="7 8">
    <name type="scientific">[Mycobacterium] fortunisiensis</name>
    <dbReference type="NCBI Taxonomy" id="2600579"/>
    <lineage>
        <taxon>Bacteria</taxon>
        <taxon>Bacillati</taxon>
        <taxon>Actinomycetota</taxon>
        <taxon>Actinomycetes</taxon>
        <taxon>Mycobacteriales</taxon>
        <taxon>Mycobacteriaceae</taxon>
        <taxon>Mycolicibacterium</taxon>
    </lineage>
</organism>
<evidence type="ECO:0000259" key="6">
    <source>
        <dbReference type="PROSITE" id="PS50977"/>
    </source>
</evidence>
<dbReference type="Pfam" id="PF00440">
    <property type="entry name" value="TetR_N"/>
    <property type="match status" value="1"/>
</dbReference>
<dbReference type="InterPro" id="IPR050109">
    <property type="entry name" value="HTH-type_TetR-like_transc_reg"/>
</dbReference>
<keyword evidence="3" id="KW-0804">Transcription</keyword>
<feature type="domain" description="HTH tetR-type" evidence="6">
    <location>
        <begin position="17"/>
        <end position="77"/>
    </location>
</feature>
<accession>A0ABS6KRA9</accession>
<evidence type="ECO:0000256" key="4">
    <source>
        <dbReference type="PROSITE-ProRule" id="PRU00335"/>
    </source>
</evidence>
<keyword evidence="2 4" id="KW-0238">DNA-binding</keyword>
<evidence type="ECO:0000256" key="1">
    <source>
        <dbReference type="ARBA" id="ARBA00023015"/>
    </source>
</evidence>